<gene>
    <name evidence="2" type="ORF">KHLLAP_LOCUS3188</name>
</gene>
<comment type="caution">
    <text evidence="2">The sequence shown here is derived from an EMBL/GenBank/DDBJ whole genome shotgun (WGS) entry which is preliminary data.</text>
</comment>
<feature type="region of interest" description="Disordered" evidence="1">
    <location>
        <begin position="1"/>
        <end position="29"/>
    </location>
</feature>
<feature type="compositionally biased region" description="Basic residues" evidence="1">
    <location>
        <begin position="160"/>
        <end position="172"/>
    </location>
</feature>
<keyword evidence="3" id="KW-1185">Reference proteome</keyword>
<proteinExistence type="predicted"/>
<dbReference type="AlphaFoldDB" id="A0AAI8VD00"/>
<accession>A0AAI8VD00</accession>
<feature type="region of interest" description="Disordered" evidence="1">
    <location>
        <begin position="111"/>
        <end position="172"/>
    </location>
</feature>
<feature type="compositionally biased region" description="Low complexity" evidence="1">
    <location>
        <begin position="1"/>
        <end position="16"/>
    </location>
</feature>
<feature type="compositionally biased region" description="Basic and acidic residues" evidence="1">
    <location>
        <begin position="148"/>
        <end position="159"/>
    </location>
</feature>
<evidence type="ECO:0000313" key="3">
    <source>
        <dbReference type="Proteomes" id="UP001295740"/>
    </source>
</evidence>
<evidence type="ECO:0000256" key="1">
    <source>
        <dbReference type="SAM" id="MobiDB-lite"/>
    </source>
</evidence>
<organism evidence="2 3">
    <name type="scientific">Anthostomella pinea</name>
    <dbReference type="NCBI Taxonomy" id="933095"/>
    <lineage>
        <taxon>Eukaryota</taxon>
        <taxon>Fungi</taxon>
        <taxon>Dikarya</taxon>
        <taxon>Ascomycota</taxon>
        <taxon>Pezizomycotina</taxon>
        <taxon>Sordariomycetes</taxon>
        <taxon>Xylariomycetidae</taxon>
        <taxon>Xylariales</taxon>
        <taxon>Xylariaceae</taxon>
        <taxon>Anthostomella</taxon>
    </lineage>
</organism>
<dbReference type="Proteomes" id="UP001295740">
    <property type="component" value="Unassembled WGS sequence"/>
</dbReference>
<sequence>MSTASNSSTASGSRPTSRSHDTGFPDSFAYYTTSLRHPDAIVDPGFSISAEDVDANKALHRSRRHLLAKHRRTISHGKIAQGLNQQHPAHSMSQLQLPTDSAVQVGEGKTIGMGDGIKSPSREGAENIDRFEASSVNGDYSPTSQFEAVDKHDNEEERHRSKLFGHWRSPKY</sequence>
<name>A0AAI8VD00_9PEZI</name>
<reference evidence="2" key="1">
    <citation type="submission" date="2023-10" db="EMBL/GenBank/DDBJ databases">
        <authorList>
            <person name="Hackl T."/>
        </authorList>
    </citation>
    <scope>NUCLEOTIDE SEQUENCE</scope>
</reference>
<protein>
    <submittedName>
        <fullName evidence="2">Uu.00g101140.m01.CDS01</fullName>
    </submittedName>
</protein>
<dbReference type="EMBL" id="CAUWAG010000004">
    <property type="protein sequence ID" value="CAJ2502720.1"/>
    <property type="molecule type" value="Genomic_DNA"/>
</dbReference>
<feature type="compositionally biased region" description="Polar residues" evidence="1">
    <location>
        <begin position="134"/>
        <end position="146"/>
    </location>
</feature>
<feature type="compositionally biased region" description="Basic and acidic residues" evidence="1">
    <location>
        <begin position="120"/>
        <end position="132"/>
    </location>
</feature>
<evidence type="ECO:0000313" key="2">
    <source>
        <dbReference type="EMBL" id="CAJ2502720.1"/>
    </source>
</evidence>